<gene>
    <name evidence="1" type="ORF">F6453_3887</name>
</gene>
<evidence type="ECO:0000313" key="1">
    <source>
        <dbReference type="EMBL" id="KAE8543778.1"/>
    </source>
</evidence>
<organism evidence="1 2">
    <name type="scientific">Marinobacter nauticus</name>
    <name type="common">Marinobacter hydrocarbonoclasticus</name>
    <name type="synonym">Marinobacter aquaeolei</name>
    <dbReference type="NCBI Taxonomy" id="2743"/>
    <lineage>
        <taxon>Bacteria</taxon>
        <taxon>Pseudomonadati</taxon>
        <taxon>Pseudomonadota</taxon>
        <taxon>Gammaproteobacteria</taxon>
        <taxon>Pseudomonadales</taxon>
        <taxon>Marinobacteraceae</taxon>
        <taxon>Marinobacter</taxon>
    </lineage>
</organism>
<reference evidence="1 2" key="1">
    <citation type="submission" date="2019-10" db="EMBL/GenBank/DDBJ databases">
        <title>Draft genome sequence of Marinobacter hydrocarbonoclasticus NCT7M from the microbiome of the marine copepod.</title>
        <authorList>
            <person name="Nuttall R."/>
            <person name="Sharma G."/>
            <person name="Moisander P."/>
        </authorList>
    </citation>
    <scope>NUCLEOTIDE SEQUENCE [LARGE SCALE GENOMIC DNA]</scope>
    <source>
        <strain evidence="1 2">NCT7M</strain>
    </source>
</reference>
<protein>
    <submittedName>
        <fullName evidence="1">Uncharacterized protein</fullName>
    </submittedName>
</protein>
<proteinExistence type="predicted"/>
<name>A0A833JLG5_MARNT</name>
<dbReference type="EMBL" id="WBMP01000032">
    <property type="protein sequence ID" value="KAE8543778.1"/>
    <property type="molecule type" value="Genomic_DNA"/>
</dbReference>
<sequence length="55" mass="5935">MTGRHKIPALTLQIIIKRLEVGPPITMDEMTVIGLEALEESPDSNVRFCLATGGA</sequence>
<dbReference type="Proteomes" id="UP000469950">
    <property type="component" value="Unassembled WGS sequence"/>
</dbReference>
<comment type="caution">
    <text evidence="1">The sequence shown here is derived from an EMBL/GenBank/DDBJ whole genome shotgun (WGS) entry which is preliminary data.</text>
</comment>
<dbReference type="AlphaFoldDB" id="A0A833JLG5"/>
<evidence type="ECO:0000313" key="2">
    <source>
        <dbReference type="Proteomes" id="UP000469950"/>
    </source>
</evidence>
<accession>A0A833JLG5</accession>